<keyword evidence="4" id="KW-1003">Cell membrane</keyword>
<dbReference type="GO" id="GO:0055085">
    <property type="term" value="P:transmembrane transport"/>
    <property type="evidence" value="ECO:0007669"/>
    <property type="project" value="TreeGrafter"/>
</dbReference>
<dbReference type="AlphaFoldDB" id="A0A1E3ANM3"/>
<comment type="caution">
    <text evidence="9">The sequence shown here is derived from an EMBL/GenBank/DDBJ whole genome shotgun (WGS) entry which is preliminary data.</text>
</comment>
<protein>
    <recommendedName>
        <fullName evidence="11">AI-2E family transporter</fullName>
    </recommendedName>
</protein>
<feature type="transmembrane region" description="Helical" evidence="8">
    <location>
        <begin position="9"/>
        <end position="32"/>
    </location>
</feature>
<feature type="transmembrane region" description="Helical" evidence="8">
    <location>
        <begin position="164"/>
        <end position="187"/>
    </location>
</feature>
<dbReference type="PATRIC" id="fig|1432052.3.peg.5178"/>
<dbReference type="Proteomes" id="UP000095003">
    <property type="component" value="Unassembled WGS sequence"/>
</dbReference>
<dbReference type="EMBL" id="MCGI01000004">
    <property type="protein sequence ID" value="ODM10300.1"/>
    <property type="molecule type" value="Genomic_DNA"/>
</dbReference>
<evidence type="ECO:0000256" key="1">
    <source>
        <dbReference type="ARBA" id="ARBA00004651"/>
    </source>
</evidence>
<dbReference type="GO" id="GO:0005886">
    <property type="term" value="C:plasma membrane"/>
    <property type="evidence" value="ECO:0007669"/>
    <property type="project" value="UniProtKB-SubCell"/>
</dbReference>
<evidence type="ECO:0000256" key="3">
    <source>
        <dbReference type="ARBA" id="ARBA00022448"/>
    </source>
</evidence>
<evidence type="ECO:0000313" key="9">
    <source>
        <dbReference type="EMBL" id="ODM10300.1"/>
    </source>
</evidence>
<keyword evidence="3" id="KW-0813">Transport</keyword>
<dbReference type="PANTHER" id="PTHR21716">
    <property type="entry name" value="TRANSMEMBRANE PROTEIN"/>
    <property type="match status" value="1"/>
</dbReference>
<evidence type="ECO:0000313" key="10">
    <source>
        <dbReference type="Proteomes" id="UP000095003"/>
    </source>
</evidence>
<evidence type="ECO:0008006" key="11">
    <source>
        <dbReference type="Google" id="ProtNLM"/>
    </source>
</evidence>
<feature type="transmembrane region" description="Helical" evidence="8">
    <location>
        <begin position="234"/>
        <end position="252"/>
    </location>
</feature>
<evidence type="ECO:0000256" key="5">
    <source>
        <dbReference type="ARBA" id="ARBA00022692"/>
    </source>
</evidence>
<evidence type="ECO:0000256" key="2">
    <source>
        <dbReference type="ARBA" id="ARBA00009773"/>
    </source>
</evidence>
<dbReference type="RefSeq" id="WP_069158492.1">
    <property type="nucleotide sequence ID" value="NZ_DBFYTC010000135.1"/>
</dbReference>
<keyword evidence="7 8" id="KW-0472">Membrane</keyword>
<feature type="transmembrane region" description="Helical" evidence="8">
    <location>
        <begin position="258"/>
        <end position="283"/>
    </location>
</feature>
<feature type="transmembrane region" description="Helical" evidence="8">
    <location>
        <begin position="38"/>
        <end position="57"/>
    </location>
</feature>
<comment type="subcellular location">
    <subcellularLocation>
        <location evidence="1">Cell membrane</location>
        <topology evidence="1">Multi-pass membrane protein</topology>
    </subcellularLocation>
</comment>
<dbReference type="Pfam" id="PF01594">
    <property type="entry name" value="AI-2E_transport"/>
    <property type="match status" value="1"/>
</dbReference>
<evidence type="ECO:0000256" key="6">
    <source>
        <dbReference type="ARBA" id="ARBA00022989"/>
    </source>
</evidence>
<dbReference type="GeneID" id="93301707"/>
<comment type="similarity">
    <text evidence="2">Belongs to the autoinducer-2 exporter (AI-2E) (TC 2.A.86) family.</text>
</comment>
<dbReference type="PANTHER" id="PTHR21716:SF53">
    <property type="entry name" value="PERMEASE PERM-RELATED"/>
    <property type="match status" value="1"/>
</dbReference>
<evidence type="ECO:0000256" key="8">
    <source>
        <dbReference type="SAM" id="Phobius"/>
    </source>
</evidence>
<keyword evidence="5 8" id="KW-0812">Transmembrane</keyword>
<proteinExistence type="inferred from homology"/>
<keyword evidence="6 8" id="KW-1133">Transmembrane helix</keyword>
<feature type="transmembrane region" description="Helical" evidence="8">
    <location>
        <begin position="290"/>
        <end position="309"/>
    </location>
</feature>
<sequence>MNEKNRQTLFLIVFGILLFAVVMNFSVVLTFLRRITDLLFPILLGLLFAFVLNVPMTGFEKLLTRLSARAKHEPSIRLLHGMSLMLTLLCIALVIFLAFALVLPELAESAKSVWPLLKEQWPVWTEQLKACRIDLSAISGWAAKLDMKTLAGGADNVMGSAMQAAASTVSGVANTVFGLVISIYILISKSTLGPQVRKLIGANLKKSTAERICSIASLIRETYSKFLSGQCVEAILLGCLIVLAFSLFRLPYAGLTGFLTSLFAFVPYVGAFASCFIGALLTLLAAPSKVLLCVLVYLAVQFIENQFIYPHVVGNSVGLSPLWTLIAALLGGKMFGLPGIIFFIPLVAVIYSLVRENTNRKLKKQAAAGGSAGIKGVSDQKG</sequence>
<name>A0A1E3ANM3_9FIRM</name>
<evidence type="ECO:0000256" key="4">
    <source>
        <dbReference type="ARBA" id="ARBA00022475"/>
    </source>
</evidence>
<accession>A0A1E3ANM3</accession>
<evidence type="ECO:0000256" key="7">
    <source>
        <dbReference type="ARBA" id="ARBA00023136"/>
    </source>
</evidence>
<feature type="transmembrane region" description="Helical" evidence="8">
    <location>
        <begin position="321"/>
        <end position="354"/>
    </location>
</feature>
<organism evidence="9 10">
    <name type="scientific">Eisenbergiella tayi</name>
    <dbReference type="NCBI Taxonomy" id="1432052"/>
    <lineage>
        <taxon>Bacteria</taxon>
        <taxon>Bacillati</taxon>
        <taxon>Bacillota</taxon>
        <taxon>Clostridia</taxon>
        <taxon>Lachnospirales</taxon>
        <taxon>Lachnospiraceae</taxon>
        <taxon>Eisenbergiella</taxon>
    </lineage>
</organism>
<dbReference type="InterPro" id="IPR002549">
    <property type="entry name" value="AI-2E-like"/>
</dbReference>
<feature type="transmembrane region" description="Helical" evidence="8">
    <location>
        <begin position="78"/>
        <end position="103"/>
    </location>
</feature>
<reference evidence="9 10" key="1">
    <citation type="submission" date="2016-07" db="EMBL/GenBank/DDBJ databases">
        <title>Characterization of isolates of Eisenbergiella tayi derived from blood cultures, using whole genome sequencing.</title>
        <authorList>
            <person name="Burdz T."/>
            <person name="Wiebe D."/>
            <person name="Huynh C."/>
            <person name="Bernard K."/>
        </authorList>
    </citation>
    <scope>NUCLEOTIDE SEQUENCE [LARGE SCALE GENOMIC DNA]</scope>
    <source>
        <strain evidence="9 10">NML 120489</strain>
    </source>
</reference>
<gene>
    <name evidence="9" type="ORF">BEH84_04672</name>
</gene>